<evidence type="ECO:0000259" key="3">
    <source>
        <dbReference type="Pfam" id="PF02225"/>
    </source>
</evidence>
<evidence type="ECO:0000313" key="6">
    <source>
        <dbReference type="EMBL" id="KAG7095262.1"/>
    </source>
</evidence>
<evidence type="ECO:0000259" key="5">
    <source>
        <dbReference type="Pfam" id="PF04389"/>
    </source>
</evidence>
<dbReference type="Gene3D" id="1.20.930.40">
    <property type="entry name" value="Transferrin receptor-like, dimerisation domain"/>
    <property type="match status" value="1"/>
</dbReference>
<proteinExistence type="inferred from homology"/>
<dbReference type="InterPro" id="IPR046450">
    <property type="entry name" value="PA_dom_sf"/>
</dbReference>
<dbReference type="FunFam" id="3.50.30.30:FF:000008">
    <property type="entry name" value="Glutamate carboxypeptidase 2"/>
    <property type="match status" value="1"/>
</dbReference>
<dbReference type="SUPFAM" id="SSF53187">
    <property type="entry name" value="Zn-dependent exopeptidases"/>
    <property type="match status" value="1"/>
</dbReference>
<dbReference type="Gene3D" id="3.40.630.10">
    <property type="entry name" value="Zn peptidases"/>
    <property type="match status" value="1"/>
</dbReference>
<keyword evidence="2" id="KW-0472">Membrane</keyword>
<organism evidence="6 7">
    <name type="scientific">Marasmius oreades</name>
    <name type="common">fairy-ring Marasmius</name>
    <dbReference type="NCBI Taxonomy" id="181124"/>
    <lineage>
        <taxon>Eukaryota</taxon>
        <taxon>Fungi</taxon>
        <taxon>Dikarya</taxon>
        <taxon>Basidiomycota</taxon>
        <taxon>Agaricomycotina</taxon>
        <taxon>Agaricomycetes</taxon>
        <taxon>Agaricomycetidae</taxon>
        <taxon>Agaricales</taxon>
        <taxon>Marasmiineae</taxon>
        <taxon>Marasmiaceae</taxon>
        <taxon>Marasmius</taxon>
    </lineage>
</organism>
<keyword evidence="2" id="KW-0812">Transmembrane</keyword>
<dbReference type="CDD" id="cd08022">
    <property type="entry name" value="M28_PSMA_like"/>
    <property type="match status" value="1"/>
</dbReference>
<feature type="transmembrane region" description="Helical" evidence="2">
    <location>
        <begin position="39"/>
        <end position="58"/>
    </location>
</feature>
<feature type="domain" description="Transferrin receptor-like dimerisation" evidence="4">
    <location>
        <begin position="806"/>
        <end position="883"/>
    </location>
</feature>
<dbReference type="PANTHER" id="PTHR10404:SF46">
    <property type="entry name" value="VACUOLAR PROTEIN SORTING-ASSOCIATED PROTEIN 70"/>
    <property type="match status" value="1"/>
</dbReference>
<dbReference type="GO" id="GO:0004180">
    <property type="term" value="F:carboxypeptidase activity"/>
    <property type="evidence" value="ECO:0007669"/>
    <property type="project" value="TreeGrafter"/>
</dbReference>
<dbReference type="Proteomes" id="UP001049176">
    <property type="component" value="Chromosome 3"/>
</dbReference>
<feature type="domain" description="PA" evidence="3">
    <location>
        <begin position="231"/>
        <end position="307"/>
    </location>
</feature>
<dbReference type="Pfam" id="PF04253">
    <property type="entry name" value="TFR_dimer"/>
    <property type="match status" value="1"/>
</dbReference>
<dbReference type="InterPro" id="IPR039373">
    <property type="entry name" value="Peptidase_M28B"/>
</dbReference>
<dbReference type="FunFam" id="3.40.630.10:FF:000101">
    <property type="entry name" value="N-acetylated alpha-linked acidic dipeptidase like 1"/>
    <property type="match status" value="1"/>
</dbReference>
<comment type="similarity">
    <text evidence="1">Belongs to the peptidase M28 family. M28B subfamily.</text>
</comment>
<feature type="domain" description="Peptidase M28" evidence="5">
    <location>
        <begin position="400"/>
        <end position="608"/>
    </location>
</feature>
<evidence type="ECO:0000313" key="7">
    <source>
        <dbReference type="Proteomes" id="UP001049176"/>
    </source>
</evidence>
<keyword evidence="2" id="KW-1133">Transmembrane helix</keyword>
<dbReference type="SUPFAM" id="SSF52025">
    <property type="entry name" value="PA domain"/>
    <property type="match status" value="1"/>
</dbReference>
<dbReference type="Pfam" id="PF04389">
    <property type="entry name" value="Peptidase_M28"/>
    <property type="match status" value="1"/>
</dbReference>
<dbReference type="CDD" id="cd02121">
    <property type="entry name" value="PA_GCPII_like"/>
    <property type="match status" value="1"/>
</dbReference>
<dbReference type="InterPro" id="IPR007484">
    <property type="entry name" value="Peptidase_M28"/>
</dbReference>
<dbReference type="InterPro" id="IPR003137">
    <property type="entry name" value="PA_domain"/>
</dbReference>
<keyword evidence="7" id="KW-1185">Reference proteome</keyword>
<dbReference type="Gene3D" id="3.50.30.30">
    <property type="match status" value="1"/>
</dbReference>
<dbReference type="OrthoDB" id="5841748at2759"/>
<gene>
    <name evidence="6" type="ORF">E1B28_006035</name>
</gene>
<evidence type="ECO:0008006" key="8">
    <source>
        <dbReference type="Google" id="ProtNLM"/>
    </source>
</evidence>
<dbReference type="AlphaFoldDB" id="A0A9P7S4P2"/>
<dbReference type="RefSeq" id="XP_043011732.1">
    <property type="nucleotide sequence ID" value="XM_043150642.1"/>
</dbReference>
<evidence type="ECO:0000259" key="4">
    <source>
        <dbReference type="Pfam" id="PF04253"/>
    </source>
</evidence>
<dbReference type="Pfam" id="PF02225">
    <property type="entry name" value="PA"/>
    <property type="match status" value="1"/>
</dbReference>
<evidence type="ECO:0000256" key="2">
    <source>
        <dbReference type="SAM" id="Phobius"/>
    </source>
</evidence>
<dbReference type="InterPro" id="IPR036757">
    <property type="entry name" value="TFR-like_dimer_dom_sf"/>
</dbReference>
<name>A0A9P7S4P2_9AGAR</name>
<comment type="caution">
    <text evidence="6">The sequence shown here is derived from an EMBL/GenBank/DDBJ whole genome shotgun (WGS) entry which is preliminary data.</text>
</comment>
<evidence type="ECO:0000256" key="1">
    <source>
        <dbReference type="ARBA" id="ARBA00005634"/>
    </source>
</evidence>
<dbReference type="PANTHER" id="PTHR10404">
    <property type="entry name" value="N-ACETYLATED-ALPHA-LINKED ACIDIC DIPEPTIDASE"/>
    <property type="match status" value="1"/>
</dbReference>
<dbReference type="SUPFAM" id="SSF47672">
    <property type="entry name" value="Transferrin receptor-like dimerisation domain"/>
    <property type="match status" value="2"/>
</dbReference>
<dbReference type="InterPro" id="IPR007365">
    <property type="entry name" value="TFR-like_dimer_dom"/>
</dbReference>
<dbReference type="KEGG" id="more:E1B28_006035"/>
<sequence length="892" mass="98609">MLSAKEKEIPVKKDGFIPVPTTTRQSSSSLPKKRGGLRLLAKLSLVTVLGFYVVYYWYPFFKGRVLGIGNADEGLHLHHKHRYLPPKLVEEKFLRVPDPKSALGAARHYAGRAHLAGSEADFEQAKDFLSFLQHTLGIDPPHAQPIFSSGSPQSRHATLSIPKLDKAQAWIDVYYPVLNTPLEHTLQALNGNGEVIWEAELEENPDKTDPDAHRYANAVPTFHGLSRTGDVKGELIYANYGLKEDYDALVESGVDFTGKIVLARYGGNFRGLKIKAAEELGAAGVLVFSDPKDDGTVTVENGYKPYPHGPARNPDSVQRGSVQYLSLYPGDPTTPGYPSYENSTRTEGENIPKIPSLPISWANARKLFDLLNGKDAGVNGWGGIVRLNNQVDTKVTPIWNTIGVIPGRIKDEIVVLGNHRDAWVLGAADPTSGTATIHETIRGFGELLKTGWKPLRTVVFASWDAEEYGLVGSTEWGEDFSEFISRHAVAYLNVDVGASGSTFHAEASPLLAHVIRRAADDLPHPTRKNATLWDATKDQGDLFGEHLNGSVSIRALQTNVLDALGIGALGSGSDYTVFLQRLGVPSMNHGFSAALHDPVYHYHSIYDTQRFQEMYADPGSHRQVAAAKHLGLVALRIASSPILPFNTTHYAQELDKYLDEVETTAADNNIEVDLSPLRTSIHALQGASLALDHEKSAAACELHRVIRQIKKRGKKIHKWKRKLRRAYCKWLKRVFGKECKKYHHGDEKIFKDVDALEWDGKDHEMDFALAIAVISNHEQGVDLGHGCGHRHPHWPGWLIRRLIHAVKRVRAVNQKLIAFERGFISEEGLPGRAWYKHLGVAPGLWLGYGATTFPALTESITFEKNATHAALEAQRLKAVMDGLIKTITVNKA</sequence>
<dbReference type="GeneID" id="66075111"/>
<protein>
    <recommendedName>
        <fullName evidence="8">Zn-dependent exopeptidase</fullName>
    </recommendedName>
</protein>
<accession>A0A9P7S4P2</accession>
<reference evidence="6" key="1">
    <citation type="journal article" date="2021" name="Genome Biol. Evol.">
        <title>The assembled and annotated genome of the fairy-ring fungus Marasmius oreades.</title>
        <authorList>
            <person name="Hiltunen M."/>
            <person name="Ament-Velasquez S.L."/>
            <person name="Johannesson H."/>
        </authorList>
    </citation>
    <scope>NUCLEOTIDE SEQUENCE</scope>
    <source>
        <strain evidence="6">03SP1</strain>
    </source>
</reference>
<dbReference type="EMBL" id="CM032183">
    <property type="protein sequence ID" value="KAG7095262.1"/>
    <property type="molecule type" value="Genomic_DNA"/>
</dbReference>